<dbReference type="GeneID" id="71993764"/>
<name>A0A9Q8PLH5_PASFU</name>
<dbReference type="AlphaFoldDB" id="A0A9Q8PLH5"/>
<dbReference type="Proteomes" id="UP000756132">
    <property type="component" value="Chromosome 12"/>
</dbReference>
<protein>
    <submittedName>
        <fullName evidence="2">Uncharacterized protein</fullName>
    </submittedName>
</protein>
<dbReference type="KEGG" id="ffu:CLAFUR5_13886"/>
<sequence>MYKSHIYSMKRQLTITPQNRDLDPWQMDYHKHKSELEECAKEAENVTNMLLQYDIDECGGRKLYHQMWEDFFQTLRREEEEEEEGEDESPKLSFEE</sequence>
<gene>
    <name evidence="2" type="ORF">CLAFUR5_13886</name>
</gene>
<dbReference type="EMBL" id="CP090174">
    <property type="protein sequence ID" value="UJO24617.1"/>
    <property type="molecule type" value="Genomic_DNA"/>
</dbReference>
<reference evidence="2" key="2">
    <citation type="journal article" date="2022" name="Microb. Genom.">
        <title>A chromosome-scale genome assembly of the tomato pathogen Cladosporium fulvum reveals a compartmentalized genome architecture and the presence of a dispensable chromosome.</title>
        <authorList>
            <person name="Zaccaron A.Z."/>
            <person name="Chen L.H."/>
            <person name="Samaras A."/>
            <person name="Stergiopoulos I."/>
        </authorList>
    </citation>
    <scope>NUCLEOTIDE SEQUENCE</scope>
    <source>
        <strain evidence="2">Race5_Kim</strain>
    </source>
</reference>
<reference evidence="2" key="1">
    <citation type="submission" date="2021-12" db="EMBL/GenBank/DDBJ databases">
        <authorList>
            <person name="Zaccaron A."/>
            <person name="Stergiopoulos I."/>
        </authorList>
    </citation>
    <scope>NUCLEOTIDE SEQUENCE</scope>
    <source>
        <strain evidence="2">Race5_Kim</strain>
    </source>
</reference>
<evidence type="ECO:0000313" key="3">
    <source>
        <dbReference type="Proteomes" id="UP000756132"/>
    </source>
</evidence>
<organism evidence="2 3">
    <name type="scientific">Passalora fulva</name>
    <name type="common">Tomato leaf mold</name>
    <name type="synonym">Cladosporium fulvum</name>
    <dbReference type="NCBI Taxonomy" id="5499"/>
    <lineage>
        <taxon>Eukaryota</taxon>
        <taxon>Fungi</taxon>
        <taxon>Dikarya</taxon>
        <taxon>Ascomycota</taxon>
        <taxon>Pezizomycotina</taxon>
        <taxon>Dothideomycetes</taxon>
        <taxon>Dothideomycetidae</taxon>
        <taxon>Mycosphaerellales</taxon>
        <taxon>Mycosphaerellaceae</taxon>
        <taxon>Fulvia</taxon>
    </lineage>
</organism>
<evidence type="ECO:0000256" key="1">
    <source>
        <dbReference type="SAM" id="MobiDB-lite"/>
    </source>
</evidence>
<keyword evidence="3" id="KW-1185">Reference proteome</keyword>
<dbReference type="RefSeq" id="XP_047768983.1">
    <property type="nucleotide sequence ID" value="XM_047913034.1"/>
</dbReference>
<proteinExistence type="predicted"/>
<feature type="region of interest" description="Disordered" evidence="1">
    <location>
        <begin position="76"/>
        <end position="96"/>
    </location>
</feature>
<evidence type="ECO:0000313" key="2">
    <source>
        <dbReference type="EMBL" id="UJO24617.1"/>
    </source>
</evidence>
<accession>A0A9Q8PLH5</accession>